<dbReference type="InterPro" id="IPR058240">
    <property type="entry name" value="rSAM_sf"/>
</dbReference>
<evidence type="ECO:0000256" key="2">
    <source>
        <dbReference type="ARBA" id="ARBA00022691"/>
    </source>
</evidence>
<dbReference type="InterPro" id="IPR051198">
    <property type="entry name" value="BchE-like"/>
</dbReference>
<dbReference type="RefSeq" id="WP_274579044.1">
    <property type="nucleotide sequence ID" value="NZ_JALNTG010000025.1"/>
</dbReference>
<keyword evidence="2" id="KW-0949">S-adenosyl-L-methionine</keyword>
<evidence type="ECO:0000259" key="6">
    <source>
        <dbReference type="PROSITE" id="PS51918"/>
    </source>
</evidence>
<keyword evidence="3" id="KW-0479">Metal-binding</keyword>
<dbReference type="SUPFAM" id="SSF102114">
    <property type="entry name" value="Radical SAM enzymes"/>
    <property type="match status" value="1"/>
</dbReference>
<evidence type="ECO:0000256" key="5">
    <source>
        <dbReference type="ARBA" id="ARBA00023014"/>
    </source>
</evidence>
<evidence type="ECO:0000256" key="3">
    <source>
        <dbReference type="ARBA" id="ARBA00022723"/>
    </source>
</evidence>
<accession>A0AB35K5H4</accession>
<gene>
    <name evidence="7" type="ORF">M0O54_08410</name>
</gene>
<protein>
    <submittedName>
        <fullName evidence="7">B12-binding domain-containing radical SAM protein</fullName>
    </submittedName>
</protein>
<dbReference type="Pfam" id="PF04055">
    <property type="entry name" value="Radical_SAM"/>
    <property type="match status" value="1"/>
</dbReference>
<evidence type="ECO:0000256" key="1">
    <source>
        <dbReference type="ARBA" id="ARBA00001966"/>
    </source>
</evidence>
<comment type="caution">
    <text evidence="7">The sequence shown here is derived from an EMBL/GenBank/DDBJ whole genome shotgun (WGS) entry which is preliminary data.</text>
</comment>
<dbReference type="PROSITE" id="PS51918">
    <property type="entry name" value="RADICAL_SAM"/>
    <property type="match status" value="1"/>
</dbReference>
<dbReference type="InterPro" id="IPR007197">
    <property type="entry name" value="rSAM"/>
</dbReference>
<evidence type="ECO:0000313" key="8">
    <source>
        <dbReference type="Proteomes" id="UP001150055"/>
    </source>
</evidence>
<dbReference type="InterPro" id="IPR023404">
    <property type="entry name" value="rSAM_horseshoe"/>
</dbReference>
<sequence>MPKKTAIVYPPLAYPYMPYMAPYLLKGYVEDNSEHTVDCIDLNIDFYNELWKGNLFSNYEKEIVLLGNRKILLSELITLSGKTAFDALRQQKTYDSEGTDLISSYHFLLRSAKQLMHDIDHILVGEIKYLPDNNEQWDNLIKKTQNTIAGEYISQISEKKLVKYDVVCFSCTYIEQLSYCLVISKILKKFKPSIKILIGGGGFTHILDGALKDLSFWNYIDIGIPYEGEFSFLEVLNNLDNKINDLSKLKNIVFKIDNKIIYEKDLKIRPKIVASPNYITLEHKFPTPEPIIPILTSKGCYWGKCAFCTHHEGYGEGYFAFGGKEIKDSLKSLVAQGFSCFYLVDEALPPKMVWRLAEIFQEIKTETNTDKEIRWMAESRAEKNFCGDDYINALKNSGCRLLFNGIESGSQRVVDLMKKGIDLKTAEILLKKCKEVGIRTGWMFFIGFPGETEDEAQETFDYIRNNKSYLDYATVGTFSLEKGSPIMENPEDWDIQPIIDKENKYQIIIPYAKGDIKENGIFLRNNIKEQLSILLKSNSDLLGLFTKLPERSVGLFLPKEDIKFLDKAPTIRWKSNYLKKEIVFDLKTLELKILKKQNESC</sequence>
<dbReference type="SFLD" id="SFLDG01082">
    <property type="entry name" value="B12-binding_domain_containing"/>
    <property type="match status" value="1"/>
</dbReference>
<dbReference type="GO" id="GO:0051536">
    <property type="term" value="F:iron-sulfur cluster binding"/>
    <property type="evidence" value="ECO:0007669"/>
    <property type="project" value="UniProtKB-KW"/>
</dbReference>
<keyword evidence="5" id="KW-0411">Iron-sulfur</keyword>
<dbReference type="Gene3D" id="3.80.30.20">
    <property type="entry name" value="tm_1862 like domain"/>
    <property type="match status" value="1"/>
</dbReference>
<dbReference type="PANTHER" id="PTHR43409">
    <property type="entry name" value="ANAEROBIC MAGNESIUM-PROTOPORPHYRIN IX MONOMETHYL ESTER CYCLASE-RELATED"/>
    <property type="match status" value="1"/>
</dbReference>
<dbReference type="SFLD" id="SFLDS00029">
    <property type="entry name" value="Radical_SAM"/>
    <property type="match status" value="1"/>
</dbReference>
<feature type="domain" description="Radical SAM core" evidence="6">
    <location>
        <begin position="286"/>
        <end position="515"/>
    </location>
</feature>
<dbReference type="GO" id="GO:0003824">
    <property type="term" value="F:catalytic activity"/>
    <property type="evidence" value="ECO:0007669"/>
    <property type="project" value="InterPro"/>
</dbReference>
<evidence type="ECO:0000256" key="4">
    <source>
        <dbReference type="ARBA" id="ARBA00023004"/>
    </source>
</evidence>
<dbReference type="AlphaFoldDB" id="A0AB35K5H4"/>
<dbReference type="Proteomes" id="UP001150055">
    <property type="component" value="Unassembled WGS sequence"/>
</dbReference>
<proteinExistence type="predicted"/>
<name>A0AB35K5H4_9GAMM</name>
<reference evidence="7" key="1">
    <citation type="submission" date="2022-12" db="EMBL/GenBank/DDBJ databases">
        <title>Acinetobacter lactucae: Emerging opportunistic pathogenic species of genus Acinetobacter isolated from immunocompromised patients in clinical settings of India.</title>
        <authorList>
            <person name="Amar A.K."/>
            <person name="Sawant A.R."/>
            <person name="Meera M."/>
            <person name="Tomar A."/>
            <person name="Sistla S."/>
            <person name="Prashanth K."/>
        </authorList>
    </citation>
    <scope>NUCLEOTIDE SEQUENCE</scope>
    <source>
        <strain evidence="7">PKAL1828C</strain>
    </source>
</reference>
<dbReference type="SMART" id="SM00729">
    <property type="entry name" value="Elp3"/>
    <property type="match status" value="1"/>
</dbReference>
<dbReference type="Gene3D" id="3.40.50.280">
    <property type="entry name" value="Cobalamin-binding domain"/>
    <property type="match status" value="1"/>
</dbReference>
<evidence type="ECO:0000313" key="7">
    <source>
        <dbReference type="EMBL" id="MDD9320145.1"/>
    </source>
</evidence>
<dbReference type="GO" id="GO:0046872">
    <property type="term" value="F:metal ion binding"/>
    <property type="evidence" value="ECO:0007669"/>
    <property type="project" value="UniProtKB-KW"/>
</dbReference>
<dbReference type="EMBL" id="JALNTG010000025">
    <property type="protein sequence ID" value="MDD9320145.1"/>
    <property type="molecule type" value="Genomic_DNA"/>
</dbReference>
<organism evidence="7 8">
    <name type="scientific">Acinetobacter lactucae</name>
    <dbReference type="NCBI Taxonomy" id="1785128"/>
    <lineage>
        <taxon>Bacteria</taxon>
        <taxon>Pseudomonadati</taxon>
        <taxon>Pseudomonadota</taxon>
        <taxon>Gammaproteobacteria</taxon>
        <taxon>Moraxellales</taxon>
        <taxon>Moraxellaceae</taxon>
        <taxon>Acinetobacter</taxon>
        <taxon>Acinetobacter calcoaceticus/baumannii complex</taxon>
    </lineage>
</organism>
<dbReference type="InterPro" id="IPR006638">
    <property type="entry name" value="Elp3/MiaA/NifB-like_rSAM"/>
</dbReference>
<comment type="cofactor">
    <cofactor evidence="1">
        <name>[4Fe-4S] cluster</name>
        <dbReference type="ChEBI" id="CHEBI:49883"/>
    </cofactor>
</comment>
<keyword evidence="4" id="KW-0408">Iron</keyword>